<name>A0A1M4U007_9FIRM</name>
<evidence type="ECO:0000313" key="1">
    <source>
        <dbReference type="EMBL" id="SHE50048.1"/>
    </source>
</evidence>
<dbReference type="STRING" id="1121429.SAMN02745133_00529"/>
<proteinExistence type="predicted"/>
<reference evidence="2" key="1">
    <citation type="submission" date="2016-11" db="EMBL/GenBank/DDBJ databases">
        <authorList>
            <person name="Varghese N."/>
            <person name="Submissions S."/>
        </authorList>
    </citation>
    <scope>NUCLEOTIDE SEQUENCE [LARGE SCALE GENOMIC DNA]</scope>
    <source>
        <strain evidence="2">DSM 12395</strain>
    </source>
</reference>
<dbReference type="EMBL" id="FQUY01000002">
    <property type="protein sequence ID" value="SHE50048.1"/>
    <property type="molecule type" value="Genomic_DNA"/>
</dbReference>
<sequence length="64" mass="7382">MEKDQVRDLVEATAPRTGFPRSAFTDLQAAAFNSKYVDSYDEALDLLEEHDITVTKGKYKWKDR</sequence>
<dbReference type="AlphaFoldDB" id="A0A1M4U007"/>
<dbReference type="RefSeq" id="WP_073235304.1">
    <property type="nucleotide sequence ID" value="NZ_FQUY01000002.1"/>
</dbReference>
<evidence type="ECO:0000313" key="2">
    <source>
        <dbReference type="Proteomes" id="UP000184148"/>
    </source>
</evidence>
<organism evidence="1 2">
    <name type="scientific">Desulforamulus putei DSM 12395</name>
    <dbReference type="NCBI Taxonomy" id="1121429"/>
    <lineage>
        <taxon>Bacteria</taxon>
        <taxon>Bacillati</taxon>
        <taxon>Bacillota</taxon>
        <taxon>Clostridia</taxon>
        <taxon>Eubacteriales</taxon>
        <taxon>Peptococcaceae</taxon>
        <taxon>Desulforamulus</taxon>
    </lineage>
</organism>
<dbReference type="Proteomes" id="UP000184148">
    <property type="component" value="Unassembled WGS sequence"/>
</dbReference>
<gene>
    <name evidence="1" type="ORF">SAMN02745133_00529</name>
</gene>
<keyword evidence="2" id="KW-1185">Reference proteome</keyword>
<protein>
    <submittedName>
        <fullName evidence="1">Uncharacterized protein</fullName>
    </submittedName>
</protein>
<accession>A0A1M4U007</accession>
<dbReference type="OrthoDB" id="1787315at2"/>